<gene>
    <name evidence="1" type="ORF">FHR33_004892</name>
</gene>
<organism evidence="1 2">
    <name type="scientific">Nonomuraea dietziae</name>
    <dbReference type="NCBI Taxonomy" id="65515"/>
    <lineage>
        <taxon>Bacteria</taxon>
        <taxon>Bacillati</taxon>
        <taxon>Actinomycetota</taxon>
        <taxon>Actinomycetes</taxon>
        <taxon>Streptosporangiales</taxon>
        <taxon>Streptosporangiaceae</taxon>
        <taxon>Nonomuraea</taxon>
    </lineage>
</organism>
<name>A0A7W5VJJ1_9ACTN</name>
<evidence type="ECO:0000313" key="1">
    <source>
        <dbReference type="EMBL" id="MBB3729032.1"/>
    </source>
</evidence>
<dbReference type="RefSeq" id="WP_281388178.1">
    <property type="nucleotide sequence ID" value="NZ_BAAAXX010000108.1"/>
</dbReference>
<dbReference type="EMBL" id="JACIBV010000001">
    <property type="protein sequence ID" value="MBB3729032.1"/>
    <property type="molecule type" value="Genomic_DNA"/>
</dbReference>
<dbReference type="Proteomes" id="UP000579945">
    <property type="component" value="Unassembled WGS sequence"/>
</dbReference>
<protein>
    <submittedName>
        <fullName evidence="1">Uncharacterized protein</fullName>
    </submittedName>
</protein>
<sequence>MEPRWWILLASLTLATAVWWRLSRSAHVRRGLREPYGTREKS</sequence>
<keyword evidence="2" id="KW-1185">Reference proteome</keyword>
<proteinExistence type="predicted"/>
<reference evidence="1 2" key="1">
    <citation type="submission" date="2020-08" db="EMBL/GenBank/DDBJ databases">
        <title>Sequencing the genomes of 1000 actinobacteria strains.</title>
        <authorList>
            <person name="Klenk H.-P."/>
        </authorList>
    </citation>
    <scope>NUCLEOTIDE SEQUENCE [LARGE SCALE GENOMIC DNA]</scope>
    <source>
        <strain evidence="1 2">DSM 44320</strain>
    </source>
</reference>
<accession>A0A7W5VJJ1</accession>
<evidence type="ECO:0000313" key="2">
    <source>
        <dbReference type="Proteomes" id="UP000579945"/>
    </source>
</evidence>
<dbReference type="GeneID" id="95396306"/>
<comment type="caution">
    <text evidence="1">The sequence shown here is derived from an EMBL/GenBank/DDBJ whole genome shotgun (WGS) entry which is preliminary data.</text>
</comment>
<dbReference type="AlphaFoldDB" id="A0A7W5VJJ1"/>